<evidence type="ECO:0000259" key="1">
    <source>
        <dbReference type="SMART" id="SM00642"/>
    </source>
</evidence>
<proteinExistence type="predicted"/>
<dbReference type="Gene3D" id="3.20.20.80">
    <property type="entry name" value="Glycosidases"/>
    <property type="match status" value="1"/>
</dbReference>
<dbReference type="InterPro" id="IPR017853">
    <property type="entry name" value="GH"/>
</dbReference>
<feature type="domain" description="Glycosyl hydrolase family 13 catalytic" evidence="1">
    <location>
        <begin position="19"/>
        <end position="695"/>
    </location>
</feature>
<evidence type="ECO:0000313" key="3">
    <source>
        <dbReference type="Proteomes" id="UP000557772"/>
    </source>
</evidence>
<keyword evidence="3" id="KW-1185">Reference proteome</keyword>
<accession>A0A849AE79</accession>
<dbReference type="InterPro" id="IPR006047">
    <property type="entry name" value="GH13_cat_dom"/>
</dbReference>
<dbReference type="GO" id="GO:0047470">
    <property type="term" value="F:(1,4)-alpha-D-glucan 1-alpha-D-glucosylmutase activity"/>
    <property type="evidence" value="ECO:0007669"/>
    <property type="project" value="TreeGrafter"/>
</dbReference>
<dbReference type="InterPro" id="IPR012767">
    <property type="entry name" value="Trehalose_TreY"/>
</dbReference>
<dbReference type="InterPro" id="IPR013797">
    <property type="entry name" value="Maltooligo_trehalose_synth_4"/>
</dbReference>
<protein>
    <submittedName>
        <fullName evidence="2">Malto-oligosyltrehalose synthase</fullName>
    </submittedName>
</protein>
<dbReference type="SMART" id="SM00642">
    <property type="entry name" value="Aamy"/>
    <property type="match status" value="1"/>
</dbReference>
<dbReference type="RefSeq" id="WP_171151157.1">
    <property type="nucleotide sequence ID" value="NZ_JABENB010000001.1"/>
</dbReference>
<comment type="caution">
    <text evidence="2">The sequence shown here is derived from an EMBL/GenBank/DDBJ whole genome shotgun (WGS) entry which is preliminary data.</text>
</comment>
<dbReference type="EMBL" id="JABENB010000001">
    <property type="protein sequence ID" value="NNG37876.1"/>
    <property type="molecule type" value="Genomic_DNA"/>
</dbReference>
<evidence type="ECO:0000313" key="2">
    <source>
        <dbReference type="EMBL" id="NNG37876.1"/>
    </source>
</evidence>
<dbReference type="AlphaFoldDB" id="A0A849AE79"/>
<organism evidence="2 3">
    <name type="scientific">Flexivirga aerilata</name>
    <dbReference type="NCBI Taxonomy" id="1656889"/>
    <lineage>
        <taxon>Bacteria</taxon>
        <taxon>Bacillati</taxon>
        <taxon>Actinomycetota</taxon>
        <taxon>Actinomycetes</taxon>
        <taxon>Micrococcales</taxon>
        <taxon>Dermacoccaceae</taxon>
        <taxon>Flexivirga</taxon>
    </lineage>
</organism>
<dbReference type="Gene3D" id="1.10.150.200">
    <property type="entry name" value="Maltooligosyl trehalose synthase, domain 3"/>
    <property type="match status" value="1"/>
</dbReference>
<dbReference type="NCBIfam" id="TIGR02401">
    <property type="entry name" value="trehalose_TreY"/>
    <property type="match status" value="1"/>
</dbReference>
<dbReference type="Gene3D" id="3.30.1590.10">
    <property type="entry name" value="Maltooligosyl trehalose synthase, domain 2"/>
    <property type="match status" value="1"/>
</dbReference>
<dbReference type="Gene3D" id="1.10.10.470">
    <property type="entry name" value="Maltooligosyl trehalose synthase, domain 4"/>
    <property type="match status" value="1"/>
</dbReference>
<dbReference type="GO" id="GO:0005992">
    <property type="term" value="P:trehalose biosynthetic process"/>
    <property type="evidence" value="ECO:0007669"/>
    <property type="project" value="TreeGrafter"/>
</dbReference>
<dbReference type="Proteomes" id="UP000557772">
    <property type="component" value="Unassembled WGS sequence"/>
</dbReference>
<dbReference type="SUPFAM" id="SSF51445">
    <property type="entry name" value="(Trans)glycosidases"/>
    <property type="match status" value="1"/>
</dbReference>
<dbReference type="GO" id="GO:0030980">
    <property type="term" value="P:alpha-glucan catabolic process"/>
    <property type="evidence" value="ECO:0007669"/>
    <property type="project" value="TreeGrafter"/>
</dbReference>
<reference evidence="2 3" key="1">
    <citation type="submission" date="2020-05" db="EMBL/GenBank/DDBJ databases">
        <title>Flexivirga sp. ID2601S isolated from air conditioner.</title>
        <authorList>
            <person name="Kim D.H."/>
        </authorList>
    </citation>
    <scope>NUCLEOTIDE SEQUENCE [LARGE SCALE GENOMIC DNA]</scope>
    <source>
        <strain evidence="2 3">ID2601S</strain>
    </source>
</reference>
<gene>
    <name evidence="2" type="primary">treY</name>
    <name evidence="2" type="ORF">HJ588_01120</name>
</gene>
<dbReference type="PANTHER" id="PTHR10357">
    <property type="entry name" value="ALPHA-AMYLASE FAMILY MEMBER"/>
    <property type="match status" value="1"/>
</dbReference>
<dbReference type="CDD" id="cd11336">
    <property type="entry name" value="AmyAc_MTSase"/>
    <property type="match status" value="1"/>
</dbReference>
<sequence>MARGVTGTYRLQLHAGFTFADAAAQVDYLADLGVSHLYLSPILQAAPGSMHGYDVVDHSRVSDELGGLAGFEALAAAAHERDLGIVVDVVPNHMAFVAPEVLNGQVWQVLRDGRDAATADWFDIDWKAGGGRIGLPVLGKPLDEVLADGEITLEKEPDGDEPVLRYYDHVWPLALGTDTTDDVAELLQRQHYRLTSWRDKDEVLNYRRFFEVDGLIAVRVELPEVFDQTHRLLLQLHHRGLIDGFRIDHPDGLADPTAYLERLTAACAKGTPIWVEKILEPGERLPSSWACAGTTGYDALRVVQEALTDPADASVLRDTWVAAGGDPDYAHVVETAKRQVVDKSLGPEVDRLTRRARETLPDLDPERLREAVVELLVAGEVYRAYVRPDHRLSATARARLSDAFTEAVSRRPDLRPELDALVPLTTLAEDEASATDFGVRLQQTWGPVMAKGIEDTTFYRWHEFIALNEVGSDPSRLPISSPGALHDWALDQQEHWPRTMTTLSTHDTKRSEDVRARLLAVGGDPQSWQSISAASLAAAEAAGVDGPTAHFVWQTLLGVGPIGEERLSAYLEKALREAKLHTAWVDGDPEYERRVIDFALAAATGGPVREAIDRALAANARAIRATVLGAKMLQLTMPGMADSYQGAELVDLSLVDPDNRRPVDYDRRRELLGRPGDGSLDAEKLHVVTTALRARREHPRVFGAESSYRPVESSSEHLLGFSRSAHAGRLAEAFGRGGRKTFMTLATRAPARLSRSGGWANATFQLGAGRWRDRISGVTHVSDGHLGVADVLGTWPVALLENED</sequence>
<dbReference type="PANTHER" id="PTHR10357:SF216">
    <property type="entry name" value="MALTOOLIGOSYL TREHALOSE SYNTHASE-RELATED"/>
    <property type="match status" value="1"/>
</dbReference>
<name>A0A849AE79_9MICO</name>
<dbReference type="Pfam" id="PF00128">
    <property type="entry name" value="Alpha-amylase"/>
    <property type="match status" value="1"/>
</dbReference>